<dbReference type="GO" id="GO:0005524">
    <property type="term" value="F:ATP binding"/>
    <property type="evidence" value="ECO:0007669"/>
    <property type="project" value="UniProtKB-UniRule"/>
</dbReference>
<dbReference type="GO" id="GO:0005737">
    <property type="term" value="C:cytoplasm"/>
    <property type="evidence" value="ECO:0007669"/>
    <property type="project" value="UniProtKB-SubCell"/>
</dbReference>
<evidence type="ECO:0000256" key="8">
    <source>
        <dbReference type="ARBA" id="ARBA00022840"/>
    </source>
</evidence>
<dbReference type="Pfam" id="PF02912">
    <property type="entry name" value="Phe_tRNA-synt_N"/>
    <property type="match status" value="1"/>
</dbReference>
<comment type="catalytic activity">
    <reaction evidence="12 13">
        <text>tRNA(Phe) + L-phenylalanine + ATP = L-phenylalanyl-tRNA(Phe) + AMP + diphosphate + H(+)</text>
        <dbReference type="Rhea" id="RHEA:19413"/>
        <dbReference type="Rhea" id="RHEA-COMP:9668"/>
        <dbReference type="Rhea" id="RHEA-COMP:9699"/>
        <dbReference type="ChEBI" id="CHEBI:15378"/>
        <dbReference type="ChEBI" id="CHEBI:30616"/>
        <dbReference type="ChEBI" id="CHEBI:33019"/>
        <dbReference type="ChEBI" id="CHEBI:58095"/>
        <dbReference type="ChEBI" id="CHEBI:78442"/>
        <dbReference type="ChEBI" id="CHEBI:78531"/>
        <dbReference type="ChEBI" id="CHEBI:456215"/>
        <dbReference type="EC" id="6.1.1.20"/>
    </reaction>
</comment>
<sequence length="340" mass="38381">MLQTLQTLEQNSLVQIAILSSEASLIDLRNAILGKNGSLTELLKGVKDLSDEEKKTVGKAINECKIRITAAFEAQLMVIKNRLIADRLANEFEDVTAPISEDTGNHLHPITRTLMKVEDSFKRMGFDIYESNEVTTEYWNFDSLNIPKTHPARDMQDTFWLEGTGNVLATQTSSMQNIIMKSKGAPIKAIISGRVFRNEDIDATHENTFYQVEGMVIDKDITLANLKYTLRTMLSDIFGREVSIRMRPGYFPFVEPGVEVDFSCPFCSGTGCKICKKSGWIEFMGAGLIHPNVLREWGIDPDEYTGFAFGFGLNRLVMINYGIPDMRFFQNPNIAFLKQF</sequence>
<dbReference type="Gene3D" id="3.30.930.10">
    <property type="entry name" value="Bira Bifunctional Protein, Domain 2"/>
    <property type="match status" value="1"/>
</dbReference>
<dbReference type="EMBL" id="AMFJ01034115">
    <property type="protein sequence ID" value="EKD30224.1"/>
    <property type="molecule type" value="Genomic_DNA"/>
</dbReference>
<evidence type="ECO:0000256" key="6">
    <source>
        <dbReference type="ARBA" id="ARBA00022723"/>
    </source>
</evidence>
<organism evidence="15">
    <name type="scientific">uncultured bacterium</name>
    <name type="common">gcode 4</name>
    <dbReference type="NCBI Taxonomy" id="1234023"/>
    <lineage>
        <taxon>Bacteria</taxon>
        <taxon>environmental samples</taxon>
    </lineage>
</organism>
<evidence type="ECO:0000256" key="10">
    <source>
        <dbReference type="ARBA" id="ARBA00022917"/>
    </source>
</evidence>
<evidence type="ECO:0000256" key="12">
    <source>
        <dbReference type="ARBA" id="ARBA00049255"/>
    </source>
</evidence>
<dbReference type="GO" id="GO:0000287">
    <property type="term" value="F:magnesium ion binding"/>
    <property type="evidence" value="ECO:0007669"/>
    <property type="project" value="UniProtKB-UniRule"/>
</dbReference>
<dbReference type="PANTHER" id="PTHR11538">
    <property type="entry name" value="PHENYLALANYL-TRNA SYNTHETASE"/>
    <property type="match status" value="1"/>
</dbReference>
<evidence type="ECO:0000256" key="9">
    <source>
        <dbReference type="ARBA" id="ARBA00022842"/>
    </source>
</evidence>
<keyword evidence="5 13" id="KW-0436">Ligase</keyword>
<feature type="binding site" evidence="13">
    <location>
        <position position="255"/>
    </location>
    <ligand>
        <name>Mg(2+)</name>
        <dbReference type="ChEBI" id="CHEBI:18420"/>
        <note>shared with beta subunit</note>
    </ligand>
</feature>
<dbReference type="GO" id="GO:0004826">
    <property type="term" value="F:phenylalanine-tRNA ligase activity"/>
    <property type="evidence" value="ECO:0007669"/>
    <property type="project" value="UniProtKB-UniRule"/>
</dbReference>
<keyword evidence="10 13" id="KW-0648">Protein biosynthesis</keyword>
<comment type="caution">
    <text evidence="15">The sequence shown here is derived from an EMBL/GenBank/DDBJ whole genome shotgun (WGS) entry which is preliminary data.</text>
</comment>
<dbReference type="InterPro" id="IPR004188">
    <property type="entry name" value="Phe-tRNA_ligase_II_N"/>
</dbReference>
<dbReference type="AlphaFoldDB" id="K1YXW4"/>
<keyword evidence="11 13" id="KW-0030">Aminoacyl-tRNA synthetase</keyword>
<keyword evidence="8 13" id="KW-0067">ATP-binding</keyword>
<keyword evidence="7 13" id="KW-0547">Nucleotide-binding</keyword>
<feature type="domain" description="Aminoacyl-transfer RNA synthetases class-II family profile" evidence="14">
    <location>
        <begin position="82"/>
        <end position="332"/>
    </location>
</feature>
<dbReference type="SUPFAM" id="SSF46589">
    <property type="entry name" value="tRNA-binding arm"/>
    <property type="match status" value="1"/>
</dbReference>
<evidence type="ECO:0000256" key="5">
    <source>
        <dbReference type="ARBA" id="ARBA00022598"/>
    </source>
</evidence>
<comment type="subcellular location">
    <subcellularLocation>
        <location evidence="1 13">Cytoplasm</location>
    </subcellularLocation>
</comment>
<dbReference type="InterPro" id="IPR010978">
    <property type="entry name" value="tRNA-bd_arm"/>
</dbReference>
<dbReference type="Pfam" id="PF01409">
    <property type="entry name" value="tRNA-synt_2d"/>
    <property type="match status" value="1"/>
</dbReference>
<evidence type="ECO:0000259" key="14">
    <source>
        <dbReference type="PROSITE" id="PS50862"/>
    </source>
</evidence>
<reference evidence="15" key="1">
    <citation type="journal article" date="2012" name="Science">
        <title>Fermentation, hydrogen, and sulfur metabolism in multiple uncultivated bacterial phyla.</title>
        <authorList>
            <person name="Wrighton K.C."/>
            <person name="Thomas B.C."/>
            <person name="Sharon I."/>
            <person name="Miller C.S."/>
            <person name="Castelle C.J."/>
            <person name="VerBerkmoes N.C."/>
            <person name="Wilkins M.J."/>
            <person name="Hettich R.L."/>
            <person name="Lipton M.S."/>
            <person name="Williams K.H."/>
            <person name="Long P.E."/>
            <person name="Banfield J.F."/>
        </authorList>
    </citation>
    <scope>NUCLEOTIDE SEQUENCE [LARGE SCALE GENOMIC DNA]</scope>
</reference>
<proteinExistence type="inferred from homology"/>
<comment type="similarity">
    <text evidence="2 13">Belongs to the class-II aminoacyl-tRNA synthetase family. Phe-tRNA synthetase alpha subunit type 1 subfamily.</text>
</comment>
<dbReference type="PROSITE" id="PS50862">
    <property type="entry name" value="AA_TRNA_LIGASE_II"/>
    <property type="match status" value="1"/>
</dbReference>
<evidence type="ECO:0000256" key="2">
    <source>
        <dbReference type="ARBA" id="ARBA00010207"/>
    </source>
</evidence>
<comment type="subunit">
    <text evidence="3 13">Tetramer of two alpha and two beta subunits.</text>
</comment>
<dbReference type="InterPro" id="IPR022911">
    <property type="entry name" value="Phe_tRNA_ligase_alpha1_bac"/>
</dbReference>
<dbReference type="PANTHER" id="PTHR11538:SF41">
    <property type="entry name" value="PHENYLALANINE--TRNA LIGASE, MITOCHONDRIAL"/>
    <property type="match status" value="1"/>
</dbReference>
<dbReference type="SUPFAM" id="SSF55681">
    <property type="entry name" value="Class II aaRS and biotin synthetases"/>
    <property type="match status" value="1"/>
</dbReference>
<evidence type="ECO:0000313" key="15">
    <source>
        <dbReference type="EMBL" id="EKD30224.1"/>
    </source>
</evidence>
<evidence type="ECO:0000256" key="7">
    <source>
        <dbReference type="ARBA" id="ARBA00022741"/>
    </source>
</evidence>
<evidence type="ECO:0000256" key="13">
    <source>
        <dbReference type="HAMAP-Rule" id="MF_00281"/>
    </source>
</evidence>
<name>K1YXW4_9BACT</name>
<protein>
    <recommendedName>
        <fullName evidence="13">Phenylalanine--tRNA ligase alpha subunit</fullName>
        <ecNumber evidence="13">6.1.1.20</ecNumber>
    </recommendedName>
    <alternativeName>
        <fullName evidence="13">Phenylalanyl-tRNA synthetase alpha subunit</fullName>
        <shortName evidence="13">PheRS</shortName>
    </alternativeName>
</protein>
<evidence type="ECO:0000256" key="3">
    <source>
        <dbReference type="ARBA" id="ARBA00011209"/>
    </source>
</evidence>
<dbReference type="InterPro" id="IPR002319">
    <property type="entry name" value="Phenylalanyl-tRNA_Synthase"/>
</dbReference>
<keyword evidence="4 13" id="KW-0963">Cytoplasm</keyword>
<gene>
    <name evidence="13" type="primary">pheS</name>
    <name evidence="15" type="ORF">ACD_78C00115G0008</name>
</gene>
<evidence type="ECO:0000256" key="1">
    <source>
        <dbReference type="ARBA" id="ARBA00004496"/>
    </source>
</evidence>
<comment type="cofactor">
    <cofactor evidence="13">
        <name>Mg(2+)</name>
        <dbReference type="ChEBI" id="CHEBI:18420"/>
    </cofactor>
    <text evidence="13">Binds 2 magnesium ions per tetramer.</text>
</comment>
<dbReference type="HAMAP" id="MF_00281">
    <property type="entry name" value="Phe_tRNA_synth_alpha1"/>
    <property type="match status" value="1"/>
</dbReference>
<keyword evidence="9 13" id="KW-0460">Magnesium</keyword>
<evidence type="ECO:0000256" key="11">
    <source>
        <dbReference type="ARBA" id="ARBA00023146"/>
    </source>
</evidence>
<dbReference type="FunFam" id="3.30.930.10:FF:000089">
    <property type="entry name" value="Phenylalanine--tRNA ligase alpha subunit"/>
    <property type="match status" value="1"/>
</dbReference>
<accession>K1YXW4</accession>
<dbReference type="EC" id="6.1.1.20" evidence="13"/>
<dbReference type="CDD" id="cd00496">
    <property type="entry name" value="PheRS_alpha_core"/>
    <property type="match status" value="1"/>
</dbReference>
<dbReference type="GO" id="GO:0000049">
    <property type="term" value="F:tRNA binding"/>
    <property type="evidence" value="ECO:0007669"/>
    <property type="project" value="InterPro"/>
</dbReference>
<dbReference type="InterPro" id="IPR006195">
    <property type="entry name" value="aa-tRNA-synth_II"/>
</dbReference>
<dbReference type="InterPro" id="IPR045864">
    <property type="entry name" value="aa-tRNA-synth_II/BPL/LPL"/>
</dbReference>
<dbReference type="GO" id="GO:0006432">
    <property type="term" value="P:phenylalanyl-tRNA aminoacylation"/>
    <property type="evidence" value="ECO:0007669"/>
    <property type="project" value="UniProtKB-UniRule"/>
</dbReference>
<evidence type="ECO:0000256" key="4">
    <source>
        <dbReference type="ARBA" id="ARBA00022490"/>
    </source>
</evidence>
<keyword evidence="6 13" id="KW-0479">Metal-binding</keyword>